<dbReference type="EMBL" id="BGZK01000722">
    <property type="protein sequence ID" value="GBP57898.1"/>
    <property type="molecule type" value="Genomic_DNA"/>
</dbReference>
<keyword evidence="2" id="KW-1185">Reference proteome</keyword>
<proteinExistence type="predicted"/>
<accession>A0A4C1X2F1</accession>
<dbReference type="AlphaFoldDB" id="A0A4C1X2F1"/>
<evidence type="ECO:0000313" key="2">
    <source>
        <dbReference type="Proteomes" id="UP000299102"/>
    </source>
</evidence>
<protein>
    <submittedName>
        <fullName evidence="1">Uncharacterized protein</fullName>
    </submittedName>
</protein>
<gene>
    <name evidence="1" type="ORF">EVAR_37452_1</name>
</gene>
<dbReference type="Proteomes" id="UP000299102">
    <property type="component" value="Unassembled WGS sequence"/>
</dbReference>
<comment type="caution">
    <text evidence="1">The sequence shown here is derived from an EMBL/GenBank/DDBJ whole genome shotgun (WGS) entry which is preliminary data.</text>
</comment>
<organism evidence="1 2">
    <name type="scientific">Eumeta variegata</name>
    <name type="common">Bagworm moth</name>
    <name type="synonym">Eumeta japonica</name>
    <dbReference type="NCBI Taxonomy" id="151549"/>
    <lineage>
        <taxon>Eukaryota</taxon>
        <taxon>Metazoa</taxon>
        <taxon>Ecdysozoa</taxon>
        <taxon>Arthropoda</taxon>
        <taxon>Hexapoda</taxon>
        <taxon>Insecta</taxon>
        <taxon>Pterygota</taxon>
        <taxon>Neoptera</taxon>
        <taxon>Endopterygota</taxon>
        <taxon>Lepidoptera</taxon>
        <taxon>Glossata</taxon>
        <taxon>Ditrysia</taxon>
        <taxon>Tineoidea</taxon>
        <taxon>Psychidae</taxon>
        <taxon>Oiketicinae</taxon>
        <taxon>Eumeta</taxon>
    </lineage>
</organism>
<name>A0A4C1X2F1_EUMVA</name>
<evidence type="ECO:0000313" key="1">
    <source>
        <dbReference type="EMBL" id="GBP57898.1"/>
    </source>
</evidence>
<sequence>MDERIGHRRADGHRRPCMPAIPAELLVRCQPFFYPSARQTKHDIDTRGPYVARSRINLRGERACTGEIPQPVSKAVRRGKFAF</sequence>
<reference evidence="1 2" key="1">
    <citation type="journal article" date="2019" name="Commun. Biol.">
        <title>The bagworm genome reveals a unique fibroin gene that provides high tensile strength.</title>
        <authorList>
            <person name="Kono N."/>
            <person name="Nakamura H."/>
            <person name="Ohtoshi R."/>
            <person name="Tomita M."/>
            <person name="Numata K."/>
            <person name="Arakawa K."/>
        </authorList>
    </citation>
    <scope>NUCLEOTIDE SEQUENCE [LARGE SCALE GENOMIC DNA]</scope>
</reference>